<evidence type="ECO:0008006" key="4">
    <source>
        <dbReference type="Google" id="ProtNLM"/>
    </source>
</evidence>
<name>A0A1T5D117_9SPHI</name>
<dbReference type="EMBL" id="FUYS01000005">
    <property type="protein sequence ID" value="SKB65327.1"/>
    <property type="molecule type" value="Genomic_DNA"/>
</dbReference>
<dbReference type="Proteomes" id="UP000190541">
    <property type="component" value="Unassembled WGS sequence"/>
</dbReference>
<feature type="signal peptide" evidence="1">
    <location>
        <begin position="1"/>
        <end position="21"/>
    </location>
</feature>
<reference evidence="2 3" key="1">
    <citation type="submission" date="2017-02" db="EMBL/GenBank/DDBJ databases">
        <authorList>
            <person name="Peterson S.W."/>
        </authorList>
    </citation>
    <scope>NUCLEOTIDE SEQUENCE [LARGE SCALE GENOMIC DNA]</scope>
    <source>
        <strain evidence="2 3">DSM 22899</strain>
    </source>
</reference>
<proteinExistence type="predicted"/>
<accession>A0A1T5D117</accession>
<evidence type="ECO:0000313" key="3">
    <source>
        <dbReference type="Proteomes" id="UP000190541"/>
    </source>
</evidence>
<dbReference type="AlphaFoldDB" id="A0A1T5D117"/>
<keyword evidence="1" id="KW-0732">Signal</keyword>
<evidence type="ECO:0000313" key="2">
    <source>
        <dbReference type="EMBL" id="SKB65327.1"/>
    </source>
</evidence>
<feature type="chain" id="PRO_5012888432" description="DUF4426 domain-containing protein" evidence="1">
    <location>
        <begin position="22"/>
        <end position="161"/>
    </location>
</feature>
<organism evidence="2 3">
    <name type="scientific">Parapedobacter luteus</name>
    <dbReference type="NCBI Taxonomy" id="623280"/>
    <lineage>
        <taxon>Bacteria</taxon>
        <taxon>Pseudomonadati</taxon>
        <taxon>Bacteroidota</taxon>
        <taxon>Sphingobacteriia</taxon>
        <taxon>Sphingobacteriales</taxon>
        <taxon>Sphingobacteriaceae</taxon>
        <taxon>Parapedobacter</taxon>
    </lineage>
</organism>
<dbReference type="OrthoDB" id="713534at2"/>
<evidence type="ECO:0000256" key="1">
    <source>
        <dbReference type="SAM" id="SignalP"/>
    </source>
</evidence>
<dbReference type="RefSeq" id="WP_079717204.1">
    <property type="nucleotide sequence ID" value="NZ_FUYS01000005.1"/>
</dbReference>
<protein>
    <recommendedName>
        <fullName evidence="4">DUF4426 domain-containing protein</fullName>
    </recommendedName>
</protein>
<dbReference type="STRING" id="623280.SAMN05660226_02534"/>
<sequence length="161" mass="17687">MTRQKLLLVMLILSSATAVSARGTAARDSSVLVIDDIRFEAERFVVDSATNVATVELSLVNLKKTPRELKVNVYGTQLVDDRRDAYYFSTIGLGRVLMRFTDKQNYLHYLLQPDSPAKLVITAEGISPGAAIQVVKIVFEDSAEEGRFLDAYLTEASGAAN</sequence>
<keyword evidence="3" id="KW-1185">Reference proteome</keyword>
<gene>
    <name evidence="2" type="ORF">SAMN05660226_02534</name>
</gene>